<dbReference type="AlphaFoldDB" id="A0A9J6H3U3"/>
<evidence type="ECO:0000313" key="2">
    <source>
        <dbReference type="EMBL" id="KAH9381971.1"/>
    </source>
</evidence>
<dbReference type="Proteomes" id="UP000821853">
    <property type="component" value="Chromosome 9"/>
</dbReference>
<proteinExistence type="predicted"/>
<feature type="transmembrane region" description="Helical" evidence="1">
    <location>
        <begin position="46"/>
        <end position="71"/>
    </location>
</feature>
<accession>A0A9J6H3U3</accession>
<sequence>MSDGTGSRQPKSLLTQETKDWCQSHIWKLRSMRLYRLYRQAQHAHLVILMVSAVATGPFVGLLLLAVAFPFVHSKGAGISTLIMLILQLVVMWQAIHSGTTPPRMPVTLDYCPVNSTYLHQAANHTDGSLSSR</sequence>
<reference evidence="2 3" key="1">
    <citation type="journal article" date="2020" name="Cell">
        <title>Large-Scale Comparative Analyses of Tick Genomes Elucidate Their Genetic Diversity and Vector Capacities.</title>
        <authorList>
            <consortium name="Tick Genome and Microbiome Consortium (TIGMIC)"/>
            <person name="Jia N."/>
            <person name="Wang J."/>
            <person name="Shi W."/>
            <person name="Du L."/>
            <person name="Sun Y."/>
            <person name="Zhan W."/>
            <person name="Jiang J.F."/>
            <person name="Wang Q."/>
            <person name="Zhang B."/>
            <person name="Ji P."/>
            <person name="Bell-Sakyi L."/>
            <person name="Cui X.M."/>
            <person name="Yuan T.T."/>
            <person name="Jiang B.G."/>
            <person name="Yang W.F."/>
            <person name="Lam T.T."/>
            <person name="Chang Q.C."/>
            <person name="Ding S.J."/>
            <person name="Wang X.J."/>
            <person name="Zhu J.G."/>
            <person name="Ruan X.D."/>
            <person name="Zhao L."/>
            <person name="Wei J.T."/>
            <person name="Ye R.Z."/>
            <person name="Que T.C."/>
            <person name="Du C.H."/>
            <person name="Zhou Y.H."/>
            <person name="Cheng J.X."/>
            <person name="Dai P.F."/>
            <person name="Guo W.B."/>
            <person name="Han X.H."/>
            <person name="Huang E.J."/>
            <person name="Li L.F."/>
            <person name="Wei W."/>
            <person name="Gao Y.C."/>
            <person name="Liu J.Z."/>
            <person name="Shao H.Z."/>
            <person name="Wang X."/>
            <person name="Wang C.C."/>
            <person name="Yang T.C."/>
            <person name="Huo Q.B."/>
            <person name="Li W."/>
            <person name="Chen H.Y."/>
            <person name="Chen S.E."/>
            <person name="Zhou L.G."/>
            <person name="Ni X.B."/>
            <person name="Tian J.H."/>
            <person name="Sheng Y."/>
            <person name="Liu T."/>
            <person name="Pan Y.S."/>
            <person name="Xia L.Y."/>
            <person name="Li J."/>
            <person name="Zhao F."/>
            <person name="Cao W.C."/>
        </authorList>
    </citation>
    <scope>NUCLEOTIDE SEQUENCE [LARGE SCALE GENOMIC DNA]</scope>
    <source>
        <strain evidence="2">HaeL-2018</strain>
    </source>
</reference>
<comment type="caution">
    <text evidence="2">The sequence shown here is derived from an EMBL/GenBank/DDBJ whole genome shotgun (WGS) entry which is preliminary data.</text>
</comment>
<dbReference type="VEuPathDB" id="VectorBase:HLOH_063456"/>
<protein>
    <submittedName>
        <fullName evidence="2">Uncharacterized protein</fullName>
    </submittedName>
</protein>
<keyword evidence="3" id="KW-1185">Reference proteome</keyword>
<evidence type="ECO:0000313" key="3">
    <source>
        <dbReference type="Proteomes" id="UP000821853"/>
    </source>
</evidence>
<evidence type="ECO:0000256" key="1">
    <source>
        <dbReference type="SAM" id="Phobius"/>
    </source>
</evidence>
<keyword evidence="1" id="KW-0472">Membrane</keyword>
<keyword evidence="1" id="KW-1133">Transmembrane helix</keyword>
<keyword evidence="1" id="KW-0812">Transmembrane</keyword>
<dbReference type="OrthoDB" id="6508750at2759"/>
<name>A0A9J6H3U3_HAELO</name>
<organism evidence="2 3">
    <name type="scientific">Haemaphysalis longicornis</name>
    <name type="common">Bush tick</name>
    <dbReference type="NCBI Taxonomy" id="44386"/>
    <lineage>
        <taxon>Eukaryota</taxon>
        <taxon>Metazoa</taxon>
        <taxon>Ecdysozoa</taxon>
        <taxon>Arthropoda</taxon>
        <taxon>Chelicerata</taxon>
        <taxon>Arachnida</taxon>
        <taxon>Acari</taxon>
        <taxon>Parasitiformes</taxon>
        <taxon>Ixodida</taxon>
        <taxon>Ixodoidea</taxon>
        <taxon>Ixodidae</taxon>
        <taxon>Haemaphysalinae</taxon>
        <taxon>Haemaphysalis</taxon>
    </lineage>
</organism>
<gene>
    <name evidence="2" type="ORF">HPB48_023051</name>
</gene>
<dbReference type="EMBL" id="JABSTR010000011">
    <property type="protein sequence ID" value="KAH9381971.1"/>
    <property type="molecule type" value="Genomic_DNA"/>
</dbReference>
<feature type="transmembrane region" description="Helical" evidence="1">
    <location>
        <begin position="77"/>
        <end position="96"/>
    </location>
</feature>